<accession>X1Q7E6</accession>
<feature type="transmembrane region" description="Helical" evidence="1">
    <location>
        <begin position="12"/>
        <end position="32"/>
    </location>
</feature>
<dbReference type="AlphaFoldDB" id="X1Q7E6"/>
<keyword evidence="1" id="KW-0472">Membrane</keyword>
<dbReference type="Gene3D" id="3.30.70.890">
    <property type="entry name" value="GHMP kinase, C-terminal domain"/>
    <property type="match status" value="1"/>
</dbReference>
<keyword evidence="1" id="KW-1133">Transmembrane helix</keyword>
<sequence>YIDYLYSNAISAGAIGGKLLGAGGGGFLLFFVE</sequence>
<dbReference type="InterPro" id="IPR036554">
    <property type="entry name" value="GHMP_kinase_C_sf"/>
</dbReference>
<dbReference type="Pfam" id="PF08544">
    <property type="entry name" value="GHMP_kinases_C"/>
    <property type="match status" value="1"/>
</dbReference>
<organism evidence="3">
    <name type="scientific">marine sediment metagenome</name>
    <dbReference type="NCBI Taxonomy" id="412755"/>
    <lineage>
        <taxon>unclassified sequences</taxon>
        <taxon>metagenomes</taxon>
        <taxon>ecological metagenomes</taxon>
    </lineage>
</organism>
<gene>
    <name evidence="3" type="ORF">S06H3_67137</name>
</gene>
<reference evidence="3" key="1">
    <citation type="journal article" date="2014" name="Front. Microbiol.">
        <title>High frequency of phylogenetically diverse reductive dehalogenase-homologous genes in deep subseafloor sedimentary metagenomes.</title>
        <authorList>
            <person name="Kawai M."/>
            <person name="Futagami T."/>
            <person name="Toyoda A."/>
            <person name="Takaki Y."/>
            <person name="Nishi S."/>
            <person name="Hori S."/>
            <person name="Arai W."/>
            <person name="Tsubouchi T."/>
            <person name="Morono Y."/>
            <person name="Uchiyama I."/>
            <person name="Ito T."/>
            <person name="Fujiyama A."/>
            <person name="Inagaki F."/>
            <person name="Takami H."/>
        </authorList>
    </citation>
    <scope>NUCLEOTIDE SEQUENCE</scope>
    <source>
        <strain evidence="3">Expedition CK06-06</strain>
    </source>
</reference>
<dbReference type="SUPFAM" id="SSF55060">
    <property type="entry name" value="GHMP Kinase, C-terminal domain"/>
    <property type="match status" value="1"/>
</dbReference>
<evidence type="ECO:0000313" key="3">
    <source>
        <dbReference type="EMBL" id="GAI64427.1"/>
    </source>
</evidence>
<evidence type="ECO:0000256" key="1">
    <source>
        <dbReference type="SAM" id="Phobius"/>
    </source>
</evidence>
<feature type="domain" description="GHMP kinase C-terminal" evidence="2">
    <location>
        <begin position="2"/>
        <end position="32"/>
    </location>
</feature>
<keyword evidence="1" id="KW-0812">Transmembrane</keyword>
<feature type="non-terminal residue" evidence="3">
    <location>
        <position position="33"/>
    </location>
</feature>
<proteinExistence type="predicted"/>
<dbReference type="InterPro" id="IPR013750">
    <property type="entry name" value="GHMP_kinase_C_dom"/>
</dbReference>
<evidence type="ECO:0000259" key="2">
    <source>
        <dbReference type="Pfam" id="PF08544"/>
    </source>
</evidence>
<protein>
    <recommendedName>
        <fullName evidence="2">GHMP kinase C-terminal domain-containing protein</fullName>
    </recommendedName>
</protein>
<feature type="non-terminal residue" evidence="3">
    <location>
        <position position="1"/>
    </location>
</feature>
<dbReference type="EMBL" id="BARV01046268">
    <property type="protein sequence ID" value="GAI64427.1"/>
    <property type="molecule type" value="Genomic_DNA"/>
</dbReference>
<comment type="caution">
    <text evidence="3">The sequence shown here is derived from an EMBL/GenBank/DDBJ whole genome shotgun (WGS) entry which is preliminary data.</text>
</comment>
<name>X1Q7E6_9ZZZZ</name>